<gene>
    <name evidence="3" type="ORF">CHC_T00001256001</name>
</gene>
<dbReference type="Gramene" id="CDF38926">
    <property type="protein sequence ID" value="CDF38926"/>
    <property type="gene ID" value="CHC_T00001256001"/>
</dbReference>
<keyword evidence="1" id="KW-0808">Transferase</keyword>
<dbReference type="OrthoDB" id="3554at2759"/>
<dbReference type="InterPro" id="IPR029044">
    <property type="entry name" value="Nucleotide-diphossugar_trans"/>
</dbReference>
<dbReference type="KEGG" id="ccp:CHC_T00001256001"/>
<dbReference type="RefSeq" id="XP_005718831.1">
    <property type="nucleotide sequence ID" value="XM_005718774.1"/>
</dbReference>
<dbReference type="AlphaFoldDB" id="R7QN77"/>
<dbReference type="GO" id="GO:0016740">
    <property type="term" value="F:transferase activity"/>
    <property type="evidence" value="ECO:0007669"/>
    <property type="project" value="UniProtKB-KW"/>
</dbReference>
<organism evidence="3 4">
    <name type="scientific">Chondrus crispus</name>
    <name type="common">Carrageen Irish moss</name>
    <name type="synonym">Polymorpha crispa</name>
    <dbReference type="NCBI Taxonomy" id="2769"/>
    <lineage>
        <taxon>Eukaryota</taxon>
        <taxon>Rhodophyta</taxon>
        <taxon>Florideophyceae</taxon>
        <taxon>Rhodymeniophycidae</taxon>
        <taxon>Gigartinales</taxon>
        <taxon>Gigartinaceae</taxon>
        <taxon>Chondrus</taxon>
    </lineage>
</organism>
<dbReference type="OMA" id="YDERINT"/>
<evidence type="ECO:0000256" key="1">
    <source>
        <dbReference type="ARBA" id="ARBA00022679"/>
    </source>
</evidence>
<dbReference type="SUPFAM" id="SSF53448">
    <property type="entry name" value="Nucleotide-diphospho-sugar transferases"/>
    <property type="match status" value="1"/>
</dbReference>
<dbReference type="PANTHER" id="PTHR40743">
    <property type="entry name" value="NUCLEOTIDE-DIPHOSPHO-SUGAR TRANSFERASE CONTAINING PROTEIN"/>
    <property type="match status" value="1"/>
</dbReference>
<reference evidence="4" key="1">
    <citation type="journal article" date="2013" name="Proc. Natl. Acad. Sci. U.S.A.">
        <title>Genome structure and metabolic features in the red seaweed Chondrus crispus shed light on evolution of the Archaeplastida.</title>
        <authorList>
            <person name="Collen J."/>
            <person name="Porcel B."/>
            <person name="Carre W."/>
            <person name="Ball S.G."/>
            <person name="Chaparro C."/>
            <person name="Tonon T."/>
            <person name="Barbeyron T."/>
            <person name="Michel G."/>
            <person name="Noel B."/>
            <person name="Valentin K."/>
            <person name="Elias M."/>
            <person name="Artiguenave F."/>
            <person name="Arun A."/>
            <person name="Aury J.M."/>
            <person name="Barbosa-Neto J.F."/>
            <person name="Bothwell J.H."/>
            <person name="Bouget F.Y."/>
            <person name="Brillet L."/>
            <person name="Cabello-Hurtado F."/>
            <person name="Capella-Gutierrez S."/>
            <person name="Charrier B."/>
            <person name="Cladiere L."/>
            <person name="Cock J.M."/>
            <person name="Coelho S.M."/>
            <person name="Colleoni C."/>
            <person name="Czjzek M."/>
            <person name="Da Silva C."/>
            <person name="Delage L."/>
            <person name="Denoeud F."/>
            <person name="Deschamps P."/>
            <person name="Dittami S.M."/>
            <person name="Gabaldon T."/>
            <person name="Gachon C.M."/>
            <person name="Groisillier A."/>
            <person name="Herve C."/>
            <person name="Jabbari K."/>
            <person name="Katinka M."/>
            <person name="Kloareg B."/>
            <person name="Kowalczyk N."/>
            <person name="Labadie K."/>
            <person name="Leblanc C."/>
            <person name="Lopez P.J."/>
            <person name="McLachlan D.H."/>
            <person name="Meslet-Cladiere L."/>
            <person name="Moustafa A."/>
            <person name="Nehr Z."/>
            <person name="Nyvall Collen P."/>
            <person name="Panaud O."/>
            <person name="Partensky F."/>
            <person name="Poulain J."/>
            <person name="Rensing S.A."/>
            <person name="Rousvoal S."/>
            <person name="Samson G."/>
            <person name="Symeonidi A."/>
            <person name="Weissenbach J."/>
            <person name="Zambounis A."/>
            <person name="Wincker P."/>
            <person name="Boyen C."/>
        </authorList>
    </citation>
    <scope>NUCLEOTIDE SEQUENCE [LARGE SCALE GENOMIC DNA]</scope>
    <source>
        <strain evidence="4">cv. Stackhouse</strain>
    </source>
</reference>
<evidence type="ECO:0000313" key="4">
    <source>
        <dbReference type="Proteomes" id="UP000012073"/>
    </source>
</evidence>
<dbReference type="PANTHER" id="PTHR40743:SF1">
    <property type="entry name" value="POSSIBLE GLYCOSYLTRANSFERASE"/>
    <property type="match status" value="1"/>
</dbReference>
<dbReference type="PhylomeDB" id="R7QN77"/>
<evidence type="ECO:0000313" key="3">
    <source>
        <dbReference type="EMBL" id="CDF38926.1"/>
    </source>
</evidence>
<sequence>MVTERFLDGLVLPKGEVRMKERGRLPARADEDRFFYRYFWEHAKTENEQHLNGVFLARAEDFRRINGYDERINTYGWDDSDLYARLGSEGAGTDLGLRPVEIRPGAVSHMQHGDALRGANQHLVMGPSLETQVNSQATAALPSWTKVGTLQETEFEYNLHSKDGQLVSAHIIRTPRALLDLVSRQEQISIIDEATNRLLHDIYGFPWSVLSEINRSRGELVRSLASLGRSTHWQSGNGFIFAEVGGTVPERLAGMASAIGLAMKYERPLFLAWSSGTREEPTPRITDFFDVDNSGAVDDAFDAATGVRPSKGARVYQVGRWKCRALVDICAQTDTAFKMMSEFRSGGHDDEMVAAQAVLDVLHGKTPGKRNILLRLEGTFPLQKTEERARALASLTPSRALTDHMTKLGDTSDHLGVYIGSGVRLKGVEAMVRRLNSHNGAASKYFVTGAKKAIVEQARPMLRYAENMVASATGDEPQGSTEEIRDTIRDIAELYGLSHCKSMVNDGRPPVAVSEVMHLLKRRSLKFL</sequence>
<dbReference type="Gene3D" id="3.90.550.10">
    <property type="entry name" value="Spore Coat Polysaccharide Biosynthesis Protein SpsA, Chain A"/>
    <property type="match status" value="1"/>
</dbReference>
<keyword evidence="4" id="KW-1185">Reference proteome</keyword>
<dbReference type="GeneID" id="17326548"/>
<dbReference type="InterPro" id="IPR027791">
    <property type="entry name" value="Galactosyl_T_C"/>
</dbReference>
<dbReference type="Pfam" id="PF02709">
    <property type="entry name" value="Glyco_transf_7C"/>
    <property type="match status" value="1"/>
</dbReference>
<evidence type="ECO:0000259" key="2">
    <source>
        <dbReference type="Pfam" id="PF02709"/>
    </source>
</evidence>
<dbReference type="Proteomes" id="UP000012073">
    <property type="component" value="Unassembled WGS sequence"/>
</dbReference>
<accession>R7QN77</accession>
<dbReference type="EMBL" id="HG001976">
    <property type="protein sequence ID" value="CDF38926.1"/>
    <property type="molecule type" value="Genomic_DNA"/>
</dbReference>
<feature type="domain" description="Galactosyltransferase C-terminal" evidence="2">
    <location>
        <begin position="44"/>
        <end position="91"/>
    </location>
</feature>
<protein>
    <recommendedName>
        <fullName evidence="2">Galactosyltransferase C-terminal domain-containing protein</fullName>
    </recommendedName>
</protein>
<name>R7QN77_CHOCR</name>
<proteinExistence type="predicted"/>